<keyword evidence="2" id="KW-1185">Reference proteome</keyword>
<evidence type="ECO:0000313" key="2">
    <source>
        <dbReference type="Proteomes" id="UP001234297"/>
    </source>
</evidence>
<dbReference type="Proteomes" id="UP001234297">
    <property type="component" value="Chromosome 3"/>
</dbReference>
<comment type="caution">
    <text evidence="1">The sequence shown here is derived from an EMBL/GenBank/DDBJ whole genome shotgun (WGS) entry which is preliminary data.</text>
</comment>
<proteinExistence type="predicted"/>
<gene>
    <name evidence="1" type="ORF">MRB53_011541</name>
</gene>
<accession>A0ACC2LW47</accession>
<sequence>MGFEKSVWVLQMTWRKRVTEYGWESVSLRRASLARNVAIGAANDSLNREDPLLVPRRRFHIEPGAREKALLEEDPALKKYKSYKRSVWRLKRVGDVLTIVVVAGCCYEIYVRARMKKAAVEAQAKRQTNYPFVDENRTNDLPFIFRPKHVGSLILFESEMLQPVLKPFKFKLFNGSLKPCFSSSSSSSSNLPPSTLSHQPSPLPPLNQCSTLFQLKQIHAQFIIQSTTSSPNASSLFTALIRSYISFHNLSYASALFARYPCPPSPSPLLWNLIIQAYSKTPNSQESIHLFHRMLALSGAKPDKYTFTFVITACSRLTSPKLGESIHGQVVRSGSESNVFVGNSMVNMYSVFGRMDDALKVFDEMPVRDVVTWTSVVSGYAACGELSVAREFFKQMPARNDVSWAVMIAGYVGCGRYSDALGHFHDMLQDDKTRPNEAVLVCVLSACAHLGALDQGKWIHIYIDKSRVPKSSNISTALIDMYAKCGKVEWAKQVFDNTSERDVLTWTSMISGLAMHGCGSDALQVFSKMLAEGVRPDNVTLMGVLNGCSHSGLVDEGYLVFHNMNRLWELSPRIEHYGCLIDLLGRAGRLEEAYEVVRSMPMEPDIVVWRALLSACRIHGHVDLGKCVIDHIAQLDPSSHGGGYTLLSNLYASVGRWDEVATVRKVMNDRVESNPGCSWIEVNGVIHEFLSADRLHPQIEGIHGKLNEVLKRASIEGGYIANTRQVLFDLSEEEREQAIAWHSEKLAIAFGLMSTDAGSLIRIVKNLRICEDCHSAMKAISLVFDREIVMRDRSRFHTFKQGNCSCADYW</sequence>
<name>A0ACC2LW47_PERAE</name>
<organism evidence="1 2">
    <name type="scientific">Persea americana</name>
    <name type="common">Avocado</name>
    <dbReference type="NCBI Taxonomy" id="3435"/>
    <lineage>
        <taxon>Eukaryota</taxon>
        <taxon>Viridiplantae</taxon>
        <taxon>Streptophyta</taxon>
        <taxon>Embryophyta</taxon>
        <taxon>Tracheophyta</taxon>
        <taxon>Spermatophyta</taxon>
        <taxon>Magnoliopsida</taxon>
        <taxon>Magnoliidae</taxon>
        <taxon>Laurales</taxon>
        <taxon>Lauraceae</taxon>
        <taxon>Persea</taxon>
    </lineage>
</organism>
<protein>
    <submittedName>
        <fullName evidence="1">Uncharacterized protein</fullName>
    </submittedName>
</protein>
<reference evidence="1 2" key="1">
    <citation type="journal article" date="2022" name="Hortic Res">
        <title>A haplotype resolved chromosomal level avocado genome allows analysis of novel avocado genes.</title>
        <authorList>
            <person name="Nath O."/>
            <person name="Fletcher S.J."/>
            <person name="Hayward A."/>
            <person name="Shaw L.M."/>
            <person name="Masouleh A.K."/>
            <person name="Furtado A."/>
            <person name="Henry R.J."/>
            <person name="Mitter N."/>
        </authorList>
    </citation>
    <scope>NUCLEOTIDE SEQUENCE [LARGE SCALE GENOMIC DNA]</scope>
    <source>
        <strain evidence="2">cv. Hass</strain>
    </source>
</reference>
<evidence type="ECO:0000313" key="1">
    <source>
        <dbReference type="EMBL" id="KAJ8637274.1"/>
    </source>
</evidence>
<dbReference type="EMBL" id="CM056811">
    <property type="protein sequence ID" value="KAJ8637274.1"/>
    <property type="molecule type" value="Genomic_DNA"/>
</dbReference>